<dbReference type="InterPro" id="IPR001845">
    <property type="entry name" value="HTH_ArsR_DNA-bd_dom"/>
</dbReference>
<evidence type="ECO:0000256" key="1">
    <source>
        <dbReference type="ARBA" id="ARBA00023015"/>
    </source>
</evidence>
<evidence type="ECO:0000313" key="7">
    <source>
        <dbReference type="Proteomes" id="UP000619293"/>
    </source>
</evidence>
<accession>A0A8J3JWJ2</accession>
<dbReference type="GO" id="GO:0003677">
    <property type="term" value="F:DNA binding"/>
    <property type="evidence" value="ECO:0007669"/>
    <property type="project" value="UniProtKB-KW"/>
</dbReference>
<evidence type="ECO:0000256" key="4">
    <source>
        <dbReference type="SAM" id="SignalP"/>
    </source>
</evidence>
<keyword evidence="7" id="KW-1185">Reference proteome</keyword>
<dbReference type="InterPro" id="IPR011991">
    <property type="entry name" value="ArsR-like_HTH"/>
</dbReference>
<dbReference type="CDD" id="cd00090">
    <property type="entry name" value="HTH_ARSR"/>
    <property type="match status" value="1"/>
</dbReference>
<evidence type="ECO:0000259" key="5">
    <source>
        <dbReference type="SMART" id="SM00418"/>
    </source>
</evidence>
<dbReference type="AlphaFoldDB" id="A0A8J3JWJ2"/>
<organism evidence="6 7">
    <name type="scientific">Catellatospora chokoriensis</name>
    <dbReference type="NCBI Taxonomy" id="310353"/>
    <lineage>
        <taxon>Bacteria</taxon>
        <taxon>Bacillati</taxon>
        <taxon>Actinomycetota</taxon>
        <taxon>Actinomycetes</taxon>
        <taxon>Micromonosporales</taxon>
        <taxon>Micromonosporaceae</taxon>
        <taxon>Catellatospora</taxon>
    </lineage>
</organism>
<evidence type="ECO:0000313" key="6">
    <source>
        <dbReference type="EMBL" id="GIF88162.1"/>
    </source>
</evidence>
<feature type="domain" description="HTH arsR-type" evidence="5">
    <location>
        <begin position="253"/>
        <end position="329"/>
    </location>
</feature>
<keyword evidence="2" id="KW-0238">DNA-binding</keyword>
<dbReference type="SMART" id="SM00418">
    <property type="entry name" value="HTH_ARSR"/>
    <property type="match status" value="1"/>
</dbReference>
<dbReference type="RefSeq" id="WP_191839937.1">
    <property type="nucleotide sequence ID" value="NZ_BAAALB010000020.1"/>
</dbReference>
<sequence length="338" mass="36291">MLRIHFTARDLSRVRVVRLGPLALAQLAAPAMAARDDDHLYGRWRAEARARLTPRAVDTASWLFPYREMQVDLITLAGAEATDEEAAENLLALPQPQLNAELGLARLRGRRPPPWLRQLAAGDHEARRDLVLALRELRHAALAGADGRIGGLVDVEQAEFGRVLLAEGVGAALGRLHPLVRWDPPVLEIPSHGDGDVTLAGGDLLLAPSAFCWPAPHLYVSLDQRTRVLVYPAVRDLRQAAQLWGDPSGPPRAALAALLGRTRAAVLEAVAAGPVSTTVLARRANVSAPSASQHATALRAANLIMSQRSGTSMLHSVTPLGRSMLDGVTVGHDLPLLR</sequence>
<dbReference type="InterPro" id="IPR051011">
    <property type="entry name" value="Metal_resp_trans_reg"/>
</dbReference>
<keyword evidence="1" id="KW-0805">Transcription regulation</keyword>
<evidence type="ECO:0000256" key="2">
    <source>
        <dbReference type="ARBA" id="ARBA00023125"/>
    </source>
</evidence>
<comment type="caution">
    <text evidence="6">The sequence shown here is derived from an EMBL/GenBank/DDBJ whole genome shotgun (WGS) entry which is preliminary data.</text>
</comment>
<feature type="signal peptide" evidence="4">
    <location>
        <begin position="1"/>
        <end position="33"/>
    </location>
</feature>
<dbReference type="InterPro" id="IPR036390">
    <property type="entry name" value="WH_DNA-bd_sf"/>
</dbReference>
<keyword evidence="3" id="KW-0804">Transcription</keyword>
<keyword evidence="4" id="KW-0732">Signal</keyword>
<dbReference type="InterPro" id="IPR036388">
    <property type="entry name" value="WH-like_DNA-bd_sf"/>
</dbReference>
<protein>
    <submittedName>
        <fullName evidence="6">Transcriptional regulator</fullName>
    </submittedName>
</protein>
<dbReference type="SUPFAM" id="SSF46785">
    <property type="entry name" value="Winged helix' DNA-binding domain"/>
    <property type="match status" value="1"/>
</dbReference>
<dbReference type="PANTHER" id="PTHR43132">
    <property type="entry name" value="ARSENICAL RESISTANCE OPERON REPRESSOR ARSR-RELATED"/>
    <property type="match status" value="1"/>
</dbReference>
<reference evidence="6 7" key="1">
    <citation type="submission" date="2021-01" db="EMBL/GenBank/DDBJ databases">
        <title>Whole genome shotgun sequence of Catellatospora chokoriensis NBRC 107358.</title>
        <authorList>
            <person name="Komaki H."/>
            <person name="Tamura T."/>
        </authorList>
    </citation>
    <scope>NUCLEOTIDE SEQUENCE [LARGE SCALE GENOMIC DNA]</scope>
    <source>
        <strain evidence="6 7">NBRC 107358</strain>
    </source>
</reference>
<name>A0A8J3JWJ2_9ACTN</name>
<feature type="chain" id="PRO_5035263952" evidence="4">
    <location>
        <begin position="34"/>
        <end position="338"/>
    </location>
</feature>
<dbReference type="Gene3D" id="1.10.10.10">
    <property type="entry name" value="Winged helix-like DNA-binding domain superfamily/Winged helix DNA-binding domain"/>
    <property type="match status" value="1"/>
</dbReference>
<dbReference type="GO" id="GO:0003700">
    <property type="term" value="F:DNA-binding transcription factor activity"/>
    <property type="evidence" value="ECO:0007669"/>
    <property type="project" value="InterPro"/>
</dbReference>
<proteinExistence type="predicted"/>
<dbReference type="EMBL" id="BONG01000007">
    <property type="protein sequence ID" value="GIF88162.1"/>
    <property type="molecule type" value="Genomic_DNA"/>
</dbReference>
<evidence type="ECO:0000256" key="3">
    <source>
        <dbReference type="ARBA" id="ARBA00023163"/>
    </source>
</evidence>
<dbReference type="Proteomes" id="UP000619293">
    <property type="component" value="Unassembled WGS sequence"/>
</dbReference>
<gene>
    <name evidence="6" type="ORF">Cch02nite_16060</name>
</gene>
<dbReference type="PANTHER" id="PTHR43132:SF8">
    <property type="entry name" value="HTH-TYPE TRANSCRIPTIONAL REGULATOR KMTR"/>
    <property type="match status" value="1"/>
</dbReference>